<dbReference type="AlphaFoldDB" id="A0A8H4RYN1"/>
<reference evidence="1 2" key="1">
    <citation type="submission" date="2020-03" db="EMBL/GenBank/DDBJ databases">
        <title>Draft Genome Sequence of Cudoniella acicularis.</title>
        <authorList>
            <person name="Buettner E."/>
            <person name="Kellner H."/>
        </authorList>
    </citation>
    <scope>NUCLEOTIDE SEQUENCE [LARGE SCALE GENOMIC DNA]</scope>
    <source>
        <strain evidence="1 2">DSM 108380</strain>
    </source>
</reference>
<keyword evidence="2" id="KW-1185">Reference proteome</keyword>
<sequence length="127" mass="13442">MEEKSDGFFAAEPSCAATCLTDQCPQLPIPKAAEALVLEDVADYGERFGSYVDHAVGGCGCGDLDLAFYEFDGCEDQRSEGAGYGACEPESAEREGFFAVAEAEGEERFAAYAFPEEEGAGFEGGAY</sequence>
<accession>A0A8H4RYN1</accession>
<evidence type="ECO:0000313" key="2">
    <source>
        <dbReference type="Proteomes" id="UP000566819"/>
    </source>
</evidence>
<comment type="caution">
    <text evidence="1">The sequence shown here is derived from an EMBL/GenBank/DDBJ whole genome shotgun (WGS) entry which is preliminary data.</text>
</comment>
<dbReference type="EMBL" id="JAAMPI010000044">
    <property type="protein sequence ID" value="KAF4636907.1"/>
    <property type="molecule type" value="Genomic_DNA"/>
</dbReference>
<organism evidence="1 2">
    <name type="scientific">Cudoniella acicularis</name>
    <dbReference type="NCBI Taxonomy" id="354080"/>
    <lineage>
        <taxon>Eukaryota</taxon>
        <taxon>Fungi</taxon>
        <taxon>Dikarya</taxon>
        <taxon>Ascomycota</taxon>
        <taxon>Pezizomycotina</taxon>
        <taxon>Leotiomycetes</taxon>
        <taxon>Helotiales</taxon>
        <taxon>Tricladiaceae</taxon>
        <taxon>Cudoniella</taxon>
    </lineage>
</organism>
<gene>
    <name evidence="1" type="ORF">G7Y89_g1194</name>
</gene>
<name>A0A8H4RYN1_9HELO</name>
<dbReference type="Proteomes" id="UP000566819">
    <property type="component" value="Unassembled WGS sequence"/>
</dbReference>
<proteinExistence type="predicted"/>
<protein>
    <submittedName>
        <fullName evidence="1">Uncharacterized protein</fullName>
    </submittedName>
</protein>
<evidence type="ECO:0000313" key="1">
    <source>
        <dbReference type="EMBL" id="KAF4636907.1"/>
    </source>
</evidence>